<protein>
    <submittedName>
        <fullName evidence="2">Aminoglycoside phosphotransferase family protein</fullName>
    </submittedName>
</protein>
<dbReference type="Pfam" id="PF01636">
    <property type="entry name" value="APH"/>
    <property type="match status" value="1"/>
</dbReference>
<dbReference type="SUPFAM" id="SSF56112">
    <property type="entry name" value="Protein kinase-like (PK-like)"/>
    <property type="match status" value="1"/>
</dbReference>
<dbReference type="InterPro" id="IPR011009">
    <property type="entry name" value="Kinase-like_dom_sf"/>
</dbReference>
<dbReference type="PANTHER" id="PTHR21310">
    <property type="entry name" value="AMINOGLYCOSIDE PHOSPHOTRANSFERASE-RELATED-RELATED"/>
    <property type="match status" value="1"/>
</dbReference>
<sequence length="285" mass="30770">MAGDRRLVLKVAPLPETAGLTYERGLLTTEAVFHRAAAGVLPVPEVVHLDAGGDLLPSEWLLMTELPGVNWHEHRERFDPDRRAALRRRLGEAAAGLHRVVGEGFGYPQLGLAADWPTAFTGMVEAVLADADRYRVELPVPADRLRARLAASRGALAEVREPALVHFDLWAGNVLVDPGAPRLTGVVDGERAFWGDPLADMPSLGLFGLAEDDADLVAGYRGAGGVLDPTPATRCRLDLYRCYLYLVMTVEAVPRGATGPEDRPFARLIAAHLRRAADRLDGGAP</sequence>
<dbReference type="EMBL" id="CP034550">
    <property type="protein sequence ID" value="QFZ24146.1"/>
    <property type="molecule type" value="Genomic_DNA"/>
</dbReference>
<dbReference type="Proteomes" id="UP000325787">
    <property type="component" value="Chromosome"/>
</dbReference>
<dbReference type="InterPro" id="IPR002575">
    <property type="entry name" value="Aminoglycoside_PTrfase"/>
</dbReference>
<dbReference type="AlphaFoldDB" id="A0A5Q0HD01"/>
<dbReference type="PANTHER" id="PTHR21310:SF15">
    <property type="entry name" value="AMINOGLYCOSIDE PHOSPHOTRANSFERASE DOMAIN-CONTAINING PROTEIN"/>
    <property type="match status" value="1"/>
</dbReference>
<dbReference type="InterPro" id="IPR051678">
    <property type="entry name" value="AGP_Transferase"/>
</dbReference>
<accession>A0A5Q0HD01</accession>
<feature type="domain" description="Aminoglycoside phosphotransferase" evidence="1">
    <location>
        <begin position="3"/>
        <end position="225"/>
    </location>
</feature>
<dbReference type="KEGG" id="ssyi:EKG83_10585"/>
<organism evidence="2 3">
    <name type="scientific">Saccharothrix syringae</name>
    <name type="common">Nocardiopsis syringae</name>
    <dbReference type="NCBI Taxonomy" id="103733"/>
    <lineage>
        <taxon>Bacteria</taxon>
        <taxon>Bacillati</taxon>
        <taxon>Actinomycetota</taxon>
        <taxon>Actinomycetes</taxon>
        <taxon>Pseudonocardiales</taxon>
        <taxon>Pseudonocardiaceae</taxon>
        <taxon>Saccharothrix</taxon>
    </lineage>
</organism>
<keyword evidence="2" id="KW-0808">Transferase</keyword>
<dbReference type="GO" id="GO:0016740">
    <property type="term" value="F:transferase activity"/>
    <property type="evidence" value="ECO:0007669"/>
    <property type="project" value="UniProtKB-KW"/>
</dbReference>
<dbReference type="Gene3D" id="3.90.1200.10">
    <property type="match status" value="1"/>
</dbReference>
<gene>
    <name evidence="2" type="ORF">EKG83_10585</name>
</gene>
<proteinExistence type="predicted"/>
<dbReference type="OrthoDB" id="5490445at2"/>
<reference evidence="3" key="1">
    <citation type="journal article" date="2021" name="Curr. Microbiol.">
        <title>Complete genome of nocamycin-producing strain Saccharothrix syringae NRRL B-16468 reveals the biosynthetic potential for secondary metabolites.</title>
        <authorList>
            <person name="Mo X."/>
            <person name="Yang S."/>
        </authorList>
    </citation>
    <scope>NUCLEOTIDE SEQUENCE [LARGE SCALE GENOMIC DNA]</scope>
    <source>
        <strain evidence="3">ATCC 51364 / DSM 43886 / JCM 6844 / KCTC 9398 / NBRC 14523 / NRRL B-16468 / INA 2240</strain>
    </source>
</reference>
<evidence type="ECO:0000259" key="1">
    <source>
        <dbReference type="Pfam" id="PF01636"/>
    </source>
</evidence>
<evidence type="ECO:0000313" key="2">
    <source>
        <dbReference type="EMBL" id="QFZ24146.1"/>
    </source>
</evidence>
<keyword evidence="3" id="KW-1185">Reference proteome</keyword>
<evidence type="ECO:0000313" key="3">
    <source>
        <dbReference type="Proteomes" id="UP000325787"/>
    </source>
</evidence>
<name>A0A5Q0HD01_SACSY</name>